<evidence type="ECO:0000256" key="1">
    <source>
        <dbReference type="ARBA" id="ARBA00023015"/>
    </source>
</evidence>
<organism evidence="5 6">
    <name type="scientific">Paenibacillus antibioticophila</name>
    <dbReference type="NCBI Taxonomy" id="1274374"/>
    <lineage>
        <taxon>Bacteria</taxon>
        <taxon>Bacillati</taxon>
        <taxon>Bacillota</taxon>
        <taxon>Bacilli</taxon>
        <taxon>Bacillales</taxon>
        <taxon>Paenibacillaceae</taxon>
        <taxon>Paenibacillus</taxon>
    </lineage>
</organism>
<dbReference type="PROSITE" id="PS50987">
    <property type="entry name" value="HTH_ARSR_2"/>
    <property type="match status" value="1"/>
</dbReference>
<reference evidence="5 6" key="1">
    <citation type="submission" date="2021-03" db="EMBL/GenBank/DDBJ databases">
        <title>Antimicrobial resistance genes in bacteria isolated from Japanese honey, and their potential for conferring macrolide and lincosamide resistance in the American foulbrood pathogen Paenibacillus larvae.</title>
        <authorList>
            <person name="Okamoto M."/>
            <person name="Kumagai M."/>
            <person name="Kanamori H."/>
            <person name="Takamatsu D."/>
        </authorList>
    </citation>
    <scope>NUCLEOTIDE SEQUENCE [LARGE SCALE GENOMIC DNA]</scope>
    <source>
        <strain evidence="5 6">J41TS12</strain>
    </source>
</reference>
<sequence>MDNGLIKQKMKFGYWEPLEFIAALTMTAKAEYIPGIAREIQFIPDQQFSEMLEQVHGQLSPHIKREMSRYFGKSMIYDRLDAVLSQVFYDDDEVETAEAYLARYQEQDALLLAAMLAESMYAHETPDWRGEHSFAEVSRKRELLVSLVQSRLLADEEYHAELLEAVKFPEEFKQRTLLLLQAFLEHGFTSLRDQLGELGREGAAAFEDYFLAEPEKAFREIANSGPELIAKPTRVHVSYISQIRVDFRHFNEKDHPSWLILGHRNHALALQREDKGTVEQFLKVISDKRRLEIIALLKQGNRYGGELAHLLSLTPAAINYHTNLLIDLGLIRITRADNRIYYVLDRDRLGSFMDLSKDMLLR</sequence>
<accession>A0A919XV91</accession>
<dbReference type="EMBL" id="BORR01000013">
    <property type="protein sequence ID" value="GIO38624.1"/>
    <property type="molecule type" value="Genomic_DNA"/>
</dbReference>
<dbReference type="AlphaFoldDB" id="A0A919XV91"/>
<keyword evidence="3" id="KW-0804">Transcription</keyword>
<feature type="domain" description="HTH arsR-type" evidence="4">
    <location>
        <begin position="270"/>
        <end position="362"/>
    </location>
</feature>
<dbReference type="GO" id="GO:0003677">
    <property type="term" value="F:DNA binding"/>
    <property type="evidence" value="ECO:0007669"/>
    <property type="project" value="UniProtKB-KW"/>
</dbReference>
<dbReference type="SMART" id="SM00418">
    <property type="entry name" value="HTH_ARSR"/>
    <property type="match status" value="1"/>
</dbReference>
<dbReference type="InterPro" id="IPR001845">
    <property type="entry name" value="HTH_ArsR_DNA-bd_dom"/>
</dbReference>
<dbReference type="Proteomes" id="UP000681162">
    <property type="component" value="Unassembled WGS sequence"/>
</dbReference>
<evidence type="ECO:0000259" key="4">
    <source>
        <dbReference type="PROSITE" id="PS50987"/>
    </source>
</evidence>
<dbReference type="Gene3D" id="1.10.10.10">
    <property type="entry name" value="Winged helix-like DNA-binding domain superfamily/Winged helix DNA-binding domain"/>
    <property type="match status" value="1"/>
</dbReference>
<name>A0A919XV91_9BACL</name>
<evidence type="ECO:0000313" key="6">
    <source>
        <dbReference type="Proteomes" id="UP000681162"/>
    </source>
</evidence>
<dbReference type="InterPro" id="IPR036388">
    <property type="entry name" value="WH-like_DNA-bd_sf"/>
</dbReference>
<evidence type="ECO:0000313" key="5">
    <source>
        <dbReference type="EMBL" id="GIO38624.1"/>
    </source>
</evidence>
<gene>
    <name evidence="5" type="ORF">J41TS12_34850</name>
</gene>
<dbReference type="Pfam" id="PF01022">
    <property type="entry name" value="HTH_5"/>
    <property type="match status" value="1"/>
</dbReference>
<dbReference type="InterPro" id="IPR051081">
    <property type="entry name" value="HTH_MetalResp_TranReg"/>
</dbReference>
<dbReference type="InterPro" id="IPR011991">
    <property type="entry name" value="ArsR-like_HTH"/>
</dbReference>
<dbReference type="PRINTS" id="PR00778">
    <property type="entry name" value="HTHARSR"/>
</dbReference>
<protein>
    <recommendedName>
        <fullName evidence="4">HTH arsR-type domain-containing protein</fullName>
    </recommendedName>
</protein>
<keyword evidence="6" id="KW-1185">Reference proteome</keyword>
<keyword evidence="1" id="KW-0805">Transcription regulation</keyword>
<dbReference type="PANTHER" id="PTHR33154">
    <property type="entry name" value="TRANSCRIPTIONAL REGULATOR, ARSR FAMILY"/>
    <property type="match status" value="1"/>
</dbReference>
<dbReference type="InterPro" id="IPR036390">
    <property type="entry name" value="WH_DNA-bd_sf"/>
</dbReference>
<dbReference type="PANTHER" id="PTHR33154:SF18">
    <property type="entry name" value="ARSENICAL RESISTANCE OPERON REPRESSOR"/>
    <property type="match status" value="1"/>
</dbReference>
<comment type="caution">
    <text evidence="5">The sequence shown here is derived from an EMBL/GenBank/DDBJ whole genome shotgun (WGS) entry which is preliminary data.</text>
</comment>
<dbReference type="CDD" id="cd00090">
    <property type="entry name" value="HTH_ARSR"/>
    <property type="match status" value="1"/>
</dbReference>
<dbReference type="SUPFAM" id="SSF46785">
    <property type="entry name" value="Winged helix' DNA-binding domain"/>
    <property type="match status" value="1"/>
</dbReference>
<proteinExistence type="predicted"/>
<dbReference type="RefSeq" id="WP_212940889.1">
    <property type="nucleotide sequence ID" value="NZ_BORR01000013.1"/>
</dbReference>
<evidence type="ECO:0000256" key="2">
    <source>
        <dbReference type="ARBA" id="ARBA00023125"/>
    </source>
</evidence>
<keyword evidence="2" id="KW-0238">DNA-binding</keyword>
<dbReference type="GO" id="GO:0003700">
    <property type="term" value="F:DNA-binding transcription factor activity"/>
    <property type="evidence" value="ECO:0007669"/>
    <property type="project" value="InterPro"/>
</dbReference>
<evidence type="ECO:0000256" key="3">
    <source>
        <dbReference type="ARBA" id="ARBA00023163"/>
    </source>
</evidence>